<dbReference type="CDD" id="cd03244">
    <property type="entry name" value="ABCC_MRP_domain2"/>
    <property type="match status" value="1"/>
</dbReference>
<dbReference type="CDD" id="cd03250">
    <property type="entry name" value="ABCC_MRP_domain1"/>
    <property type="match status" value="1"/>
</dbReference>
<dbReference type="PROSITE" id="PS50929">
    <property type="entry name" value="ABC_TM1F"/>
    <property type="match status" value="2"/>
</dbReference>
<evidence type="ECO:0000313" key="16">
    <source>
        <dbReference type="Proteomes" id="UP000694867"/>
    </source>
</evidence>
<evidence type="ECO:0000256" key="8">
    <source>
        <dbReference type="ARBA" id="ARBA00022840"/>
    </source>
</evidence>
<dbReference type="Gene3D" id="1.20.1560.10">
    <property type="entry name" value="ABC transporter type 1, transmembrane domain"/>
    <property type="match status" value="2"/>
</dbReference>
<dbReference type="GO" id="GO:0015431">
    <property type="term" value="F:ABC-type glutathione S-conjugate transporter activity"/>
    <property type="evidence" value="ECO:0007669"/>
    <property type="project" value="UniProtKB-EC"/>
</dbReference>
<evidence type="ECO:0000256" key="1">
    <source>
        <dbReference type="ARBA" id="ARBA00004128"/>
    </source>
</evidence>
<evidence type="ECO:0000259" key="14">
    <source>
        <dbReference type="PROSITE" id="PS50893"/>
    </source>
</evidence>
<evidence type="ECO:0000256" key="4">
    <source>
        <dbReference type="ARBA" id="ARBA00022554"/>
    </source>
</evidence>
<dbReference type="CDD" id="cd18595">
    <property type="entry name" value="ABC_6TM_MRP1_2_3_6_D1_like"/>
    <property type="match status" value="1"/>
</dbReference>
<feature type="transmembrane region" description="Helical" evidence="13">
    <location>
        <begin position="1019"/>
        <end position="1037"/>
    </location>
</feature>
<evidence type="ECO:0000313" key="17">
    <source>
        <dbReference type="RefSeq" id="XP_028968717.1"/>
    </source>
</evidence>
<keyword evidence="5 13" id="KW-0812">Transmembrane</keyword>
<feature type="domain" description="ABC transmembrane type-1" evidence="15">
    <location>
        <begin position="279"/>
        <end position="560"/>
    </location>
</feature>
<dbReference type="FunFam" id="1.20.1560.10:FF:000020">
    <property type="entry name" value="ABC metal ion transporter"/>
    <property type="match status" value="1"/>
</dbReference>
<feature type="transmembrane region" description="Helical" evidence="13">
    <location>
        <begin position="996"/>
        <end position="1013"/>
    </location>
</feature>
<dbReference type="PANTHER" id="PTHR24223:SF443">
    <property type="entry name" value="MULTIDRUG-RESISTANCE LIKE PROTEIN 1, ISOFORM I"/>
    <property type="match status" value="1"/>
</dbReference>
<dbReference type="GeneID" id="100900612"/>
<evidence type="ECO:0000256" key="5">
    <source>
        <dbReference type="ARBA" id="ARBA00022692"/>
    </source>
</evidence>
<comment type="catalytic activity">
    <reaction evidence="12">
        <text>leukotriene C4(in) + ATP + H2O = leukotriene C4(out) + ADP + phosphate + H(+)</text>
        <dbReference type="Rhea" id="RHEA:38963"/>
        <dbReference type="ChEBI" id="CHEBI:15377"/>
        <dbReference type="ChEBI" id="CHEBI:15378"/>
        <dbReference type="ChEBI" id="CHEBI:30616"/>
        <dbReference type="ChEBI" id="CHEBI:43474"/>
        <dbReference type="ChEBI" id="CHEBI:57973"/>
        <dbReference type="ChEBI" id="CHEBI:456216"/>
    </reaction>
    <physiologicalReaction direction="left-to-right" evidence="12">
        <dbReference type="Rhea" id="RHEA:38964"/>
    </physiologicalReaction>
</comment>
<dbReference type="Proteomes" id="UP000694867">
    <property type="component" value="Unplaced"/>
</dbReference>
<feature type="transmembrane region" description="Helical" evidence="13">
    <location>
        <begin position="395"/>
        <end position="412"/>
    </location>
</feature>
<sequence length="1442" mass="161523">MTSFGATEIIRGSYMPTFKIQGQVYHRHGSLLPLLDADHEFLQIYFMGNAEEQVDRRCSIHSGTDREIVGSLQKLFHQYNRMVKLFTIALERMPADDYVVVIRADKTPAGEHEKRYNAPTINEVAIVIAGEEFKSRDIILHRRNGDLQRVSETHRSYDALQYPIIFWQGDDGYHFNIKMRNAVTGDESDKKGRPQSSASFISRLFFHWVTPFVWNGYKREVTTDDLWTLSEEDSVEFQMKRFRMYIQEEFPLENPSIRKDGKTGSSLRALVKTFLAPFLIAGLLRVVGDSLNYSGPLMMKALMRHIDSDRPTWIGIAYAVVMLLSTVVQTVFAHGFFQRIFELGMHVRIVVIAAVYEKSLRLSPEGRRQKTIGEIVNLMSNDAQTLRNTIHTAHMLWSTPLQILAVATLIYLDLGVSVGAGVLFMTILLPLSVCLASSQKAALVTQMKDQDGRIKVMNGILNGMRVLKLYAWELGFERVVHVIRSQELSKLRKIAYLRAFLTMLWYFAPFAVTFVTFAAFILLNRNQLLTAEVVFTTLALYQNLRVPLTMLPNLISSLIQASVALKRLDDFLSADELKLFSADRQPGSTGYTLSMSSATLSWEGREAILKDISLDVTRRELLAVIGRVGEGKSSLISAMLGEMNLLSGDVGAHGSVAYVPQQAWLRNASLRENVLFGKPYDHERYWDILQRCELLEDISMLPAGDQTEIGEKGINLSGGQKQRVSIARAVYADADIYLFDDPLSAVDSNVGVRIFSTIIGNEGILKMKTRIFATHGIQYLTEVQRVVVMENGSISRIGSFDELMRSKGDFRSLILQIGQVSSDSEKAQGKTFRRESLPGEESGIQRKELGIGKIVTKEHTESGKVKRRVFGEYLREVGFFPATIVMLTMFSATAFQVGSSFWLNVWSKDKSTENGTFNLMIFGFLGIGQAVGLFFGVLVISLSSLSASRKLHDNLLISILRAPMSFFDTTPIGRIVNRFARDIEVLDTNLPQDMRVLVQHFLGLLAILFVISYNLPPFILVVIPIGILYYLVQLLYISSSRQLRRLESTSRSPIFSHFGETLQGSSIIRAYGRTEDFIRESNEKINLNSQCYYPQIAANRWLGIRLDLCASCVSFATALFVVLSRGDIDAGTAGLCLAYAFQATTSLNAFIRSSADLEVNIVSVERLSEYISLESEADWTTDKSLEGWPTGGAVQFETYSARYREGIPLVVRGINFEIEAGARVGICGRTGAGKSSLTLALFRIIEASEGRIVIDDIPIADIGLHDLRKKLSIIPQDPVLFSGALRLNLDPFGAHKDEELWHAIEHAHLKTFFSQQEKGLDFEVIEGGENLSVGQRQLVCLARALLRKSKILVLDEATAAVDVETDSLIQETIKTEFASCTIMTIAHRINTIMNYDKILVLDAGEVREYDSPENLLAEPSSLFSAIVRDSKSKKNSERDANL</sequence>
<dbReference type="GO" id="GO:0000323">
    <property type="term" value="C:lytic vacuole"/>
    <property type="evidence" value="ECO:0007669"/>
    <property type="project" value="UniProtKB-ARBA"/>
</dbReference>
<evidence type="ECO:0000256" key="2">
    <source>
        <dbReference type="ARBA" id="ARBA00009726"/>
    </source>
</evidence>
<organism evidence="16 17">
    <name type="scientific">Galendromus occidentalis</name>
    <name type="common">western predatory mite</name>
    <dbReference type="NCBI Taxonomy" id="34638"/>
    <lineage>
        <taxon>Eukaryota</taxon>
        <taxon>Metazoa</taxon>
        <taxon>Ecdysozoa</taxon>
        <taxon>Arthropoda</taxon>
        <taxon>Chelicerata</taxon>
        <taxon>Arachnida</taxon>
        <taxon>Acari</taxon>
        <taxon>Parasitiformes</taxon>
        <taxon>Mesostigmata</taxon>
        <taxon>Gamasina</taxon>
        <taxon>Phytoseioidea</taxon>
        <taxon>Phytoseiidae</taxon>
        <taxon>Typhlodrominae</taxon>
        <taxon>Galendromus</taxon>
    </lineage>
</organism>
<dbReference type="PROSITE" id="PS00211">
    <property type="entry name" value="ABC_TRANSPORTER_1"/>
    <property type="match status" value="2"/>
</dbReference>
<dbReference type="RefSeq" id="XP_028968717.1">
    <property type="nucleotide sequence ID" value="XM_029112884.1"/>
</dbReference>
<feature type="transmembrane region" description="Helical" evidence="13">
    <location>
        <begin position="499"/>
        <end position="524"/>
    </location>
</feature>
<evidence type="ECO:0000256" key="12">
    <source>
        <dbReference type="ARBA" id="ARBA00047523"/>
    </source>
</evidence>
<evidence type="ECO:0000256" key="6">
    <source>
        <dbReference type="ARBA" id="ARBA00022737"/>
    </source>
</evidence>
<feature type="domain" description="ABC transporter" evidence="14">
    <location>
        <begin position="1194"/>
        <end position="1428"/>
    </location>
</feature>
<dbReference type="Gene3D" id="3.40.50.300">
    <property type="entry name" value="P-loop containing nucleotide triphosphate hydrolases"/>
    <property type="match status" value="2"/>
</dbReference>
<comment type="subcellular location">
    <subcellularLocation>
        <location evidence="1">Vacuole membrane</location>
        <topology evidence="1">Multi-pass membrane protein</topology>
    </subcellularLocation>
</comment>
<dbReference type="InterPro" id="IPR050173">
    <property type="entry name" value="ABC_transporter_C-like"/>
</dbReference>
<reference evidence="17" key="1">
    <citation type="submission" date="2025-08" db="UniProtKB">
        <authorList>
            <consortium name="RefSeq"/>
        </authorList>
    </citation>
    <scope>IDENTIFICATION</scope>
</reference>
<feature type="domain" description="ABC transmembrane type-1" evidence="15">
    <location>
        <begin position="884"/>
        <end position="1158"/>
    </location>
</feature>
<dbReference type="GO" id="GO:0016887">
    <property type="term" value="F:ATP hydrolysis activity"/>
    <property type="evidence" value="ECO:0007669"/>
    <property type="project" value="InterPro"/>
</dbReference>
<name>A0AAJ7WJ33_9ACAR</name>
<comment type="similarity">
    <text evidence="2">Belongs to the ABC transporter superfamily. ABCC family. Conjugate transporter (TC 3.A.1.208) subfamily.</text>
</comment>
<evidence type="ECO:0000256" key="3">
    <source>
        <dbReference type="ARBA" id="ARBA00022448"/>
    </source>
</evidence>
<evidence type="ECO:0000256" key="10">
    <source>
        <dbReference type="ARBA" id="ARBA00023136"/>
    </source>
</evidence>
<dbReference type="InterPro" id="IPR027417">
    <property type="entry name" value="P-loop_NTPase"/>
</dbReference>
<keyword evidence="7" id="KW-0547">Nucleotide-binding</keyword>
<keyword evidence="8" id="KW-0067">ATP-binding</keyword>
<proteinExistence type="inferred from homology"/>
<keyword evidence="10 13" id="KW-0472">Membrane</keyword>
<evidence type="ECO:0000256" key="7">
    <source>
        <dbReference type="ARBA" id="ARBA00022741"/>
    </source>
</evidence>
<dbReference type="EC" id="7.6.2.3" evidence="11"/>
<dbReference type="SUPFAM" id="SSF52540">
    <property type="entry name" value="P-loop containing nucleoside triphosphate hydrolases"/>
    <property type="match status" value="2"/>
</dbReference>
<dbReference type="Pfam" id="PF00005">
    <property type="entry name" value="ABC_tran"/>
    <property type="match status" value="2"/>
</dbReference>
<dbReference type="GO" id="GO:0005524">
    <property type="term" value="F:ATP binding"/>
    <property type="evidence" value="ECO:0007669"/>
    <property type="project" value="UniProtKB-KW"/>
</dbReference>
<keyword evidence="3" id="KW-0813">Transport</keyword>
<dbReference type="InterPro" id="IPR036640">
    <property type="entry name" value="ABC1_TM_sf"/>
</dbReference>
<feature type="transmembrane region" description="Helical" evidence="13">
    <location>
        <begin position="418"/>
        <end position="438"/>
    </location>
</feature>
<evidence type="ECO:0000256" key="11">
    <source>
        <dbReference type="ARBA" id="ARBA00024220"/>
    </source>
</evidence>
<feature type="transmembrane region" description="Helical" evidence="13">
    <location>
        <begin position="877"/>
        <end position="897"/>
    </location>
</feature>
<evidence type="ECO:0000256" key="9">
    <source>
        <dbReference type="ARBA" id="ARBA00022989"/>
    </source>
</evidence>
<protein>
    <recommendedName>
        <fullName evidence="11">ABC-type glutathione-S-conjugate transporter</fullName>
        <ecNumber evidence="11">7.6.2.3</ecNumber>
    </recommendedName>
</protein>
<keyword evidence="4" id="KW-0926">Vacuole</keyword>
<dbReference type="Pfam" id="PF00664">
    <property type="entry name" value="ABC_membrane"/>
    <property type="match status" value="2"/>
</dbReference>
<dbReference type="InterPro" id="IPR011527">
    <property type="entry name" value="ABC1_TM_dom"/>
</dbReference>
<dbReference type="PROSITE" id="PS50893">
    <property type="entry name" value="ABC_TRANSPORTER_2"/>
    <property type="match status" value="2"/>
</dbReference>
<dbReference type="SUPFAM" id="SSF90123">
    <property type="entry name" value="ABC transporter transmembrane region"/>
    <property type="match status" value="2"/>
</dbReference>
<keyword evidence="16" id="KW-1185">Reference proteome</keyword>
<feature type="transmembrane region" description="Helical" evidence="13">
    <location>
        <begin position="269"/>
        <end position="288"/>
    </location>
</feature>
<keyword evidence="6" id="KW-0677">Repeat</keyword>
<dbReference type="InterPro" id="IPR003439">
    <property type="entry name" value="ABC_transporter-like_ATP-bd"/>
</dbReference>
<keyword evidence="9 13" id="KW-1133">Transmembrane helix</keyword>
<evidence type="ECO:0000256" key="13">
    <source>
        <dbReference type="SAM" id="Phobius"/>
    </source>
</evidence>
<gene>
    <name evidence="17" type="primary">LOC100900612</name>
</gene>
<dbReference type="FunFam" id="3.40.50.300:FF:000997">
    <property type="entry name" value="Multidrug resistance-associated protein 1"/>
    <property type="match status" value="1"/>
</dbReference>
<dbReference type="FunFam" id="3.40.50.300:FF:000074">
    <property type="entry name" value="Multidrug resistance-associated protein 5 isoform 1"/>
    <property type="match status" value="1"/>
</dbReference>
<feature type="domain" description="ABC transporter" evidence="14">
    <location>
        <begin position="593"/>
        <end position="816"/>
    </location>
</feature>
<dbReference type="InterPro" id="IPR003593">
    <property type="entry name" value="AAA+_ATPase"/>
</dbReference>
<dbReference type="InterPro" id="IPR017871">
    <property type="entry name" value="ABC_transporter-like_CS"/>
</dbReference>
<dbReference type="SMART" id="SM00382">
    <property type="entry name" value="AAA"/>
    <property type="match status" value="2"/>
</dbReference>
<dbReference type="PANTHER" id="PTHR24223">
    <property type="entry name" value="ATP-BINDING CASSETTE SUB-FAMILY C"/>
    <property type="match status" value="1"/>
</dbReference>
<dbReference type="GO" id="GO:0005774">
    <property type="term" value="C:vacuolar membrane"/>
    <property type="evidence" value="ECO:0007669"/>
    <property type="project" value="UniProtKB-SubCell"/>
</dbReference>
<dbReference type="CDD" id="cd18603">
    <property type="entry name" value="ABC_6TM_MRP1_2_3_6_D2_like"/>
    <property type="match status" value="1"/>
</dbReference>
<feature type="transmembrane region" description="Helical" evidence="13">
    <location>
        <begin position="917"/>
        <end position="942"/>
    </location>
</feature>
<accession>A0AAJ7WJ33</accession>
<evidence type="ECO:0000259" key="15">
    <source>
        <dbReference type="PROSITE" id="PS50929"/>
    </source>
</evidence>
<dbReference type="KEGG" id="goe:100900612"/>
<dbReference type="FunFam" id="1.20.1560.10:FF:000001">
    <property type="entry name" value="ATP-binding cassette subfamily C member 1"/>
    <property type="match status" value="1"/>
</dbReference>
<feature type="transmembrane region" description="Helical" evidence="13">
    <location>
        <begin position="313"/>
        <end position="337"/>
    </location>
</feature>